<feature type="compositionally biased region" description="Low complexity" evidence="13">
    <location>
        <begin position="7"/>
        <end position="20"/>
    </location>
</feature>
<keyword evidence="6 11" id="KW-0274">FAD</keyword>
<dbReference type="Pfam" id="PF10418">
    <property type="entry name" value="DHODB_Fe-S_bind"/>
    <property type="match status" value="1"/>
</dbReference>
<dbReference type="eggNOG" id="COG0543">
    <property type="taxonomic scope" value="Bacteria"/>
</dbReference>
<evidence type="ECO:0000256" key="10">
    <source>
        <dbReference type="ARBA" id="ARBA00034078"/>
    </source>
</evidence>
<evidence type="ECO:0000256" key="6">
    <source>
        <dbReference type="ARBA" id="ARBA00022827"/>
    </source>
</evidence>
<evidence type="ECO:0000256" key="1">
    <source>
        <dbReference type="ARBA" id="ARBA00006422"/>
    </source>
</evidence>
<dbReference type="InterPro" id="IPR019480">
    <property type="entry name" value="Dihydroorotate_DH_Fe-S-bd"/>
</dbReference>
<name>W5IJC9_SCAIO</name>
<comment type="cofactor">
    <cofactor evidence="12">
        <name>[2Fe-2S] cluster</name>
        <dbReference type="ChEBI" id="CHEBI:190135"/>
    </cofactor>
    <text evidence="12">Binds 1 [2Fe-2S] cluster per subunit.</text>
</comment>
<evidence type="ECO:0000256" key="12">
    <source>
        <dbReference type="PIRSR" id="PIRSR006816-2"/>
    </source>
</evidence>
<accession>W5IJC9</accession>
<comment type="caution">
    <text evidence="15">The sequence shown here is derived from an EMBL/GenBank/DDBJ whole genome shotgun (WGS) entry which is preliminary data.</text>
</comment>
<feature type="domain" description="FAD-binding FR-type" evidence="14">
    <location>
        <begin position="30"/>
        <end position="127"/>
    </location>
</feature>
<keyword evidence="5 12" id="KW-0479">Metal-binding</keyword>
<dbReference type="InterPro" id="IPR017938">
    <property type="entry name" value="Riboflavin_synthase-like_b-brl"/>
</dbReference>
<comment type="cofactor">
    <cofactor evidence="11">
        <name>FAD</name>
        <dbReference type="ChEBI" id="CHEBI:57692"/>
    </cofactor>
    <text evidence="11">Binds 1 FAD per subunit.</text>
</comment>
<dbReference type="PANTHER" id="PTHR43513:SF3">
    <property type="entry name" value="DIHYDROOROTATE DEHYDROGENASE B (NAD(+)), ELECTRON TRANSFER SUBUNIT-RELATED"/>
    <property type="match status" value="1"/>
</dbReference>
<gene>
    <name evidence="15" type="ORF">HMPREF9020_00740</name>
</gene>
<evidence type="ECO:0000313" key="16">
    <source>
        <dbReference type="Proteomes" id="UP000005777"/>
    </source>
</evidence>
<dbReference type="EMBL" id="ADCX01000004">
    <property type="protein sequence ID" value="EFG27105.1"/>
    <property type="molecule type" value="Genomic_DNA"/>
</dbReference>
<feature type="binding site" evidence="12">
    <location>
        <position position="266"/>
    </location>
    <ligand>
        <name>[2Fe-2S] cluster</name>
        <dbReference type="ChEBI" id="CHEBI:190135"/>
    </ligand>
</feature>
<dbReference type="HOGENOM" id="CLU_003827_1_2_11"/>
<dbReference type="CDD" id="cd06218">
    <property type="entry name" value="DHOD_e_trans"/>
    <property type="match status" value="1"/>
</dbReference>
<dbReference type="SUPFAM" id="SSF63380">
    <property type="entry name" value="Riboflavin synthase domain-like"/>
    <property type="match status" value="1"/>
</dbReference>
<comment type="similarity">
    <text evidence="1">Belongs to the PyrK family.</text>
</comment>
<dbReference type="GO" id="GO:0016491">
    <property type="term" value="F:oxidoreductase activity"/>
    <property type="evidence" value="ECO:0007669"/>
    <property type="project" value="InterPro"/>
</dbReference>
<protein>
    <recommendedName>
        <fullName evidence="14">FAD-binding FR-type domain-containing protein</fullName>
    </recommendedName>
</protein>
<dbReference type="Gene3D" id="2.10.240.10">
    <property type="entry name" value="Dihydroorotate dehydrogenase, electron transfer subunit"/>
    <property type="match status" value="1"/>
</dbReference>
<dbReference type="InterPro" id="IPR017927">
    <property type="entry name" value="FAD-bd_FR_type"/>
</dbReference>
<feature type="binding site" evidence="11">
    <location>
        <begin position="102"/>
        <end position="103"/>
    </location>
    <ligand>
        <name>FAD</name>
        <dbReference type="ChEBI" id="CHEBI:57692"/>
    </ligand>
</feature>
<reference evidence="15 16" key="1">
    <citation type="submission" date="2012-01" db="EMBL/GenBank/DDBJ databases">
        <title>The Genome Sequence of Scardovia inopinata F0304.</title>
        <authorList>
            <consortium name="The Broad Institute Genome Sequencing Platform"/>
            <person name="Ward D."/>
            <person name="Earl A."/>
            <person name="Feldgarden M."/>
            <person name="Gevers D."/>
            <person name="Young S."/>
            <person name="Zeng Q."/>
            <person name="Koehrsen M."/>
            <person name="Alvarado L."/>
            <person name="Berlin A.M."/>
            <person name="Borenstein D."/>
            <person name="Chapman S.B."/>
            <person name="Chen Z."/>
            <person name="Engels R."/>
            <person name="Freedman E."/>
            <person name="Gellesch M."/>
            <person name="Goldberg J."/>
            <person name="Griggs A."/>
            <person name="Gujja S."/>
            <person name="Heilman E.R."/>
            <person name="Heiman D.I."/>
            <person name="Hepburn T.A."/>
            <person name="Howarth C."/>
            <person name="Jen D."/>
            <person name="Larson L."/>
            <person name="Mehta T."/>
            <person name="Park D."/>
            <person name="Pearson M."/>
            <person name="Richards J."/>
            <person name="Roberts A."/>
            <person name="Saif S."/>
            <person name="Shea T.D."/>
            <person name="Shenoy N."/>
            <person name="Sisk P."/>
            <person name="Stolte C."/>
            <person name="Sykes S.N."/>
            <person name="Walk T."/>
            <person name="White J."/>
            <person name="Yandava C."/>
            <person name="Izard J."/>
            <person name="Baranova O.V."/>
            <person name="Blanton J.M."/>
            <person name="Tanner A.C."/>
            <person name="Dewhirst F."/>
            <person name="Haas B."/>
            <person name="Nusbaum C."/>
            <person name="Birren B."/>
        </authorList>
    </citation>
    <scope>NUCLEOTIDE SEQUENCE [LARGE SCALE GENOMIC DNA]</scope>
    <source>
        <strain evidence="15 16">F0304</strain>
    </source>
</reference>
<dbReference type="GO" id="GO:0006221">
    <property type="term" value="P:pyrimidine nucleotide biosynthetic process"/>
    <property type="evidence" value="ECO:0007669"/>
    <property type="project" value="InterPro"/>
</dbReference>
<feature type="region of interest" description="Disordered" evidence="13">
    <location>
        <begin position="1"/>
        <end position="25"/>
    </location>
</feature>
<dbReference type="Gene3D" id="3.40.50.80">
    <property type="entry name" value="Nucleotide-binding domain of ferredoxin-NADP reductase (FNR) module"/>
    <property type="match status" value="1"/>
</dbReference>
<dbReference type="GO" id="GO:0051537">
    <property type="term" value="F:2 iron, 2 sulfur cluster binding"/>
    <property type="evidence" value="ECO:0007669"/>
    <property type="project" value="UniProtKB-KW"/>
</dbReference>
<dbReference type="PROSITE" id="PS51384">
    <property type="entry name" value="FAD_FR"/>
    <property type="match status" value="1"/>
</dbReference>
<evidence type="ECO:0000259" key="14">
    <source>
        <dbReference type="PROSITE" id="PS51384"/>
    </source>
</evidence>
<dbReference type="AlphaFoldDB" id="W5IJC9"/>
<feature type="binding site" evidence="12">
    <location>
        <position position="254"/>
    </location>
    <ligand>
        <name>[2Fe-2S] cluster</name>
        <dbReference type="ChEBI" id="CHEBI:190135"/>
    </ligand>
</feature>
<keyword evidence="9 12" id="KW-0411">Iron-sulfur</keyword>
<comment type="cofactor">
    <cofactor evidence="10">
        <name>[2Fe-2S] cluster</name>
        <dbReference type="ChEBI" id="CHEBI:190135"/>
    </cofactor>
</comment>
<evidence type="ECO:0000256" key="4">
    <source>
        <dbReference type="ARBA" id="ARBA00022714"/>
    </source>
</evidence>
<dbReference type="RefSeq" id="WP_006293104.1">
    <property type="nucleotide sequence ID" value="NZ_GG770225.1"/>
</dbReference>
<keyword evidence="7" id="KW-0249">Electron transport</keyword>
<dbReference type="GO" id="GO:0050660">
    <property type="term" value="F:flavin adenine dinucleotide binding"/>
    <property type="evidence" value="ECO:0007669"/>
    <property type="project" value="InterPro"/>
</dbReference>
<dbReference type="InterPro" id="IPR050353">
    <property type="entry name" value="PyrK_electron_transfer"/>
</dbReference>
<proteinExistence type="inferred from homology"/>
<dbReference type="InterPro" id="IPR037117">
    <property type="entry name" value="Dihydroorotate_DH_ele_sf"/>
</dbReference>
<keyword evidence="3 11" id="KW-0285">Flavoprotein</keyword>
<evidence type="ECO:0000256" key="2">
    <source>
        <dbReference type="ARBA" id="ARBA00022448"/>
    </source>
</evidence>
<evidence type="ECO:0000256" key="5">
    <source>
        <dbReference type="ARBA" id="ARBA00022723"/>
    </source>
</evidence>
<organism evidence="15 16">
    <name type="scientific">Scardovia inopinata F0304</name>
    <dbReference type="NCBI Taxonomy" id="641146"/>
    <lineage>
        <taxon>Bacteria</taxon>
        <taxon>Bacillati</taxon>
        <taxon>Actinomycetota</taxon>
        <taxon>Actinomycetes</taxon>
        <taxon>Bifidobacteriales</taxon>
        <taxon>Bifidobacteriaceae</taxon>
        <taxon>Scardovia</taxon>
    </lineage>
</organism>
<feature type="binding site" evidence="12">
    <location>
        <position position="251"/>
    </location>
    <ligand>
        <name>[2Fe-2S] cluster</name>
        <dbReference type="ChEBI" id="CHEBI:190135"/>
    </ligand>
</feature>
<evidence type="ECO:0000256" key="11">
    <source>
        <dbReference type="PIRSR" id="PIRSR006816-1"/>
    </source>
</evidence>
<evidence type="ECO:0000256" key="13">
    <source>
        <dbReference type="SAM" id="MobiDB-lite"/>
    </source>
</evidence>
<keyword evidence="8 12" id="KW-0408">Iron</keyword>
<sequence length="280" mass="29943">MTSPGFSRTRTAAPEPAASAGLAHSHGFLPSRRPASVLSNRELAPGIFCLTISDPYIAANARAGQFANLYTHDSQRLFPRPFGIGYVEGEAVSFIFAVRGEGTRQLSSLSEGESVFVLGPLGTPFPLEEGRSCLLVGGGLGVPPLIKAAQDINHLSGSQAVALFGYRDIHFADAIMGKYTKNVYSIDDADGNVLTLLDRYHQVQGQVQNQAQILACGPEVMMRAVAHWGAEHSVPVRLSLEERMGCGYGSCFSCVTPTVAGYKKVCLDGPSFTADYLGWE</sequence>
<dbReference type="Gene3D" id="2.40.30.10">
    <property type="entry name" value="Translation factors"/>
    <property type="match status" value="1"/>
</dbReference>
<dbReference type="PIRSF" id="PIRSF006816">
    <property type="entry name" value="Cyc3_hyd_g"/>
    <property type="match status" value="1"/>
</dbReference>
<evidence type="ECO:0000256" key="9">
    <source>
        <dbReference type="ARBA" id="ARBA00023014"/>
    </source>
</evidence>
<evidence type="ECO:0000313" key="15">
    <source>
        <dbReference type="EMBL" id="EFG27105.1"/>
    </source>
</evidence>
<keyword evidence="2" id="KW-0813">Transport</keyword>
<dbReference type="SUPFAM" id="SSF52343">
    <property type="entry name" value="Ferredoxin reductase-like, C-terminal NADP-linked domain"/>
    <property type="match status" value="1"/>
</dbReference>
<evidence type="ECO:0000256" key="7">
    <source>
        <dbReference type="ARBA" id="ARBA00022982"/>
    </source>
</evidence>
<dbReference type="InterPro" id="IPR012165">
    <property type="entry name" value="Cyt_c3_hydrogenase_gsu"/>
</dbReference>
<keyword evidence="16" id="KW-1185">Reference proteome</keyword>
<evidence type="ECO:0000256" key="8">
    <source>
        <dbReference type="ARBA" id="ARBA00023004"/>
    </source>
</evidence>
<dbReference type="GO" id="GO:0046872">
    <property type="term" value="F:metal ion binding"/>
    <property type="evidence" value="ECO:0007669"/>
    <property type="project" value="UniProtKB-KW"/>
</dbReference>
<dbReference type="Proteomes" id="UP000005777">
    <property type="component" value="Unassembled WGS sequence"/>
</dbReference>
<keyword evidence="4 12" id="KW-0001">2Fe-2S</keyword>
<dbReference type="InterPro" id="IPR039261">
    <property type="entry name" value="FNR_nucleotide-bd"/>
</dbReference>
<evidence type="ECO:0000256" key="3">
    <source>
        <dbReference type="ARBA" id="ARBA00022630"/>
    </source>
</evidence>
<dbReference type="PANTHER" id="PTHR43513">
    <property type="entry name" value="DIHYDROOROTATE DEHYDROGENASE B (NAD(+)), ELECTRON TRANSFER SUBUNIT"/>
    <property type="match status" value="1"/>
</dbReference>
<feature type="binding site" evidence="12">
    <location>
        <position position="246"/>
    </location>
    <ligand>
        <name>[2Fe-2S] cluster</name>
        <dbReference type="ChEBI" id="CHEBI:190135"/>
    </ligand>
</feature>